<dbReference type="SUPFAM" id="SSF52096">
    <property type="entry name" value="ClpP/crotonase"/>
    <property type="match status" value="1"/>
</dbReference>
<comment type="caution">
    <text evidence="1">The sequence shown here is derived from an EMBL/GenBank/DDBJ whole genome shotgun (WGS) entry which is preliminary data.</text>
</comment>
<proteinExistence type="predicted"/>
<evidence type="ECO:0000313" key="2">
    <source>
        <dbReference type="Proteomes" id="UP000295444"/>
    </source>
</evidence>
<dbReference type="AlphaFoldDB" id="A0A4R6SGU1"/>
<keyword evidence="2" id="KW-1185">Reference proteome</keyword>
<dbReference type="Gene3D" id="3.30.750.44">
    <property type="match status" value="1"/>
</dbReference>
<reference evidence="1 2" key="1">
    <citation type="submission" date="2019-03" db="EMBL/GenBank/DDBJ databases">
        <title>Genomic Encyclopedia of Type Strains, Phase IV (KMG-IV): sequencing the most valuable type-strain genomes for metagenomic binning, comparative biology and taxonomic classification.</title>
        <authorList>
            <person name="Goeker M."/>
        </authorList>
    </citation>
    <scope>NUCLEOTIDE SEQUENCE [LARGE SCALE GENOMIC DNA]</scope>
    <source>
        <strain evidence="1 2">DSM 45361</strain>
    </source>
</reference>
<dbReference type="PANTHER" id="PTHR11261:SF3">
    <property type="entry name" value="RETINOL-BINDING PROTEIN 3"/>
    <property type="match status" value="1"/>
</dbReference>
<dbReference type="Gene3D" id="3.90.226.10">
    <property type="entry name" value="2-enoyl-CoA Hydratase, Chain A, domain 1"/>
    <property type="match status" value="1"/>
</dbReference>
<sequence length="173" mass="18904">MDWGEQIEAVRTLVGERYVFPAQGAKIADVLAQRLAEGAYADLADEASFAAVVTADLQSLNGDKHLRLRYRAAEIPDREEFFDEAEYRAEAELDGFGIAAVRRLAGNIGLLDLRAMHMAAIAGPAIVAAMNLVASTDVLIIDLRRNGGGDPATEVRSWRTTCVSWSARRWSAR</sequence>
<gene>
    <name evidence="1" type="ORF">EV186_102841</name>
</gene>
<dbReference type="Pfam" id="PF11918">
    <property type="entry name" value="Peptidase_S41_N"/>
    <property type="match status" value="1"/>
</dbReference>
<dbReference type="EMBL" id="SNXZ01000002">
    <property type="protein sequence ID" value="TDQ00975.1"/>
    <property type="molecule type" value="Genomic_DNA"/>
</dbReference>
<dbReference type="Proteomes" id="UP000295444">
    <property type="component" value="Unassembled WGS sequence"/>
</dbReference>
<organism evidence="1 2">
    <name type="scientific">Labedaea rhizosphaerae</name>
    <dbReference type="NCBI Taxonomy" id="598644"/>
    <lineage>
        <taxon>Bacteria</taxon>
        <taxon>Bacillati</taxon>
        <taxon>Actinomycetota</taxon>
        <taxon>Actinomycetes</taxon>
        <taxon>Pseudonocardiales</taxon>
        <taxon>Pseudonocardiaceae</taxon>
        <taxon>Labedaea</taxon>
    </lineage>
</organism>
<evidence type="ECO:0000313" key="1">
    <source>
        <dbReference type="EMBL" id="TDQ00975.1"/>
    </source>
</evidence>
<dbReference type="RefSeq" id="WP_243754023.1">
    <property type="nucleotide sequence ID" value="NZ_SNXZ01000002.1"/>
</dbReference>
<dbReference type="InterPro" id="IPR029045">
    <property type="entry name" value="ClpP/crotonase-like_dom_sf"/>
</dbReference>
<dbReference type="PANTHER" id="PTHR11261">
    <property type="entry name" value="INTERPHOTORECEPTOR RETINOID-BINDING PROTEIN"/>
    <property type="match status" value="1"/>
</dbReference>
<protein>
    <submittedName>
        <fullName evidence="1">Peptidase S41-like protein</fullName>
    </submittedName>
</protein>
<accession>A0A4R6SGU1</accession>
<name>A0A4R6SGU1_LABRH</name>